<accession>A0A375GBK3</accession>
<feature type="compositionally biased region" description="Basic residues" evidence="1">
    <location>
        <begin position="69"/>
        <end position="92"/>
    </location>
</feature>
<evidence type="ECO:0000256" key="1">
    <source>
        <dbReference type="SAM" id="MobiDB-lite"/>
    </source>
</evidence>
<evidence type="ECO:0000313" key="2">
    <source>
        <dbReference type="EMBL" id="SPC17629.1"/>
    </source>
</evidence>
<organism evidence="2">
    <name type="scientific">Cupriavidus oxalaticus</name>
    <dbReference type="NCBI Taxonomy" id="96344"/>
    <lineage>
        <taxon>Bacteria</taxon>
        <taxon>Pseudomonadati</taxon>
        <taxon>Pseudomonadota</taxon>
        <taxon>Betaproteobacteria</taxon>
        <taxon>Burkholderiales</taxon>
        <taxon>Burkholderiaceae</taxon>
        <taxon>Cupriavidus</taxon>
    </lineage>
</organism>
<sequence length="92" mass="10850">MSGVSVDNTNSLFRLRVNPWLTLYPLAHRLFMNISFIYEHKKSARAPPVSGTPRWRYRNGNNDFEDRHQRRRHRRTGRGHRAARVRPGRGGL</sequence>
<protein>
    <submittedName>
        <fullName evidence="2">Uncharacterized protein</fullName>
    </submittedName>
</protein>
<dbReference type="AlphaFoldDB" id="A0A375GBK3"/>
<proteinExistence type="predicted"/>
<reference evidence="2" key="1">
    <citation type="submission" date="2018-01" db="EMBL/GenBank/DDBJ databases">
        <authorList>
            <person name="Clerissi C."/>
        </authorList>
    </citation>
    <scope>NUCLEOTIDE SEQUENCE</scope>
    <source>
        <strain evidence="2">Cupriavidus oxalaticus LMG 2235</strain>
    </source>
</reference>
<dbReference type="EMBL" id="OGUS01000132">
    <property type="protein sequence ID" value="SPC17629.1"/>
    <property type="molecule type" value="Genomic_DNA"/>
</dbReference>
<name>A0A375GBK3_9BURK</name>
<gene>
    <name evidence="2" type="ORF">CO2235_MP10031</name>
</gene>
<feature type="region of interest" description="Disordered" evidence="1">
    <location>
        <begin position="43"/>
        <end position="92"/>
    </location>
</feature>
<dbReference type="Proteomes" id="UP000256862">
    <property type="component" value="Plasmid CO2235_mp"/>
</dbReference>
<comment type="caution">
    <text evidence="2">The sequence shown here is derived from an EMBL/GenBank/DDBJ whole genome shotgun (WGS) entry which is preliminary data.</text>
</comment>